<evidence type="ECO:0000313" key="15">
    <source>
        <dbReference type="Proteomes" id="UP000001554"/>
    </source>
</evidence>
<evidence type="ECO:0000256" key="6">
    <source>
        <dbReference type="ARBA" id="ARBA00022737"/>
    </source>
</evidence>
<keyword evidence="6" id="KW-0677">Repeat</keyword>
<evidence type="ECO:0000256" key="12">
    <source>
        <dbReference type="SAM" id="Coils"/>
    </source>
</evidence>
<feature type="compositionally biased region" description="Basic and acidic residues" evidence="13">
    <location>
        <begin position="586"/>
        <end position="598"/>
    </location>
</feature>
<dbReference type="RefSeq" id="XP_035674148.1">
    <property type="nucleotide sequence ID" value="XM_035818255.1"/>
</dbReference>
<feature type="domain" description="Signal recognition particle SRP72 subunit RNA-binding" evidence="14">
    <location>
        <begin position="551"/>
        <end position="600"/>
    </location>
</feature>
<evidence type="ECO:0000256" key="8">
    <source>
        <dbReference type="ARBA" id="ARBA00022824"/>
    </source>
</evidence>
<dbReference type="InterPro" id="IPR013699">
    <property type="entry name" value="Signal_recog_part_SRP72_RNA-bd"/>
</dbReference>
<sequence>MAAPDGQPNLSQLFSDLNRAGQAGDFNKALKIATKILKQDPHDEKAYHCKVVSMIQLGQFNEVIRFMGGNYKLSDPLKFERAYSLYRLNRTQEALEVIKKIPEPDYRIKELLGQVLYRLEQHDECLELYRDLIRNSQDEFDEERETNLAAVVAAAQMWGGKQLEDYGLRESTYELSYNAACSQLSKGNVKGAEEKLQKAEELCRQNLEEDPEVTEEDIEAELGVLKTQRAYCLQLQGQNEEATKIYNQVLKSRPTDVGLTAVASNNIISLNKDQNVFDSKKKIKSATAEGVDQKLTKQQLRDIAFNKCLLQMYTNQSDKTENEACRKLAKSLQEEYPDQDMPLLIQAAQLCREKHRQKAVELLCDHINNRPNPSITMKLTLAQLHLNQGNAGQAAEVLQSVGELRYKPNMVSTLVNLYSSMENIEGAAEVLDTTVNWYKENHPSSPYLAQLMRASSQFKLKHGQAQKATEILEELRSMYPDDVKTIAQLISAYSQCDPKKGEQISKELPPLDPSFFSGLDIEALEKAAMTMGTRKKAAKAAAGTAGGDKADSPVEETKDSVIVQKKKRRKKKGKLPKNHDPSVTPDPERWLPIRERSYFKGRRKRKQKDGVGKGTQGATVGAASDLDASKPQVTPSSPRAGASGSSQSVPAGASGTAQPEMVGPRQQKPQASSKKSKKKKGGGKNKW</sequence>
<dbReference type="Pfam" id="PF17004">
    <property type="entry name" value="SRP_TPR_like"/>
    <property type="match status" value="1"/>
</dbReference>
<organism evidence="15 16">
    <name type="scientific">Branchiostoma floridae</name>
    <name type="common">Florida lancelet</name>
    <name type="synonym">Amphioxus</name>
    <dbReference type="NCBI Taxonomy" id="7739"/>
    <lineage>
        <taxon>Eukaryota</taxon>
        <taxon>Metazoa</taxon>
        <taxon>Chordata</taxon>
        <taxon>Cephalochordata</taxon>
        <taxon>Leptocardii</taxon>
        <taxon>Amphioxiformes</taxon>
        <taxon>Branchiostomatidae</taxon>
        <taxon>Branchiostoma</taxon>
    </lineage>
</organism>
<dbReference type="Proteomes" id="UP000001554">
    <property type="component" value="Chromosome 4"/>
</dbReference>
<dbReference type="InterPro" id="IPR011990">
    <property type="entry name" value="TPR-like_helical_dom_sf"/>
</dbReference>
<keyword evidence="9 11" id="KW-0733">Signal recognition particle</keyword>
<evidence type="ECO:0000256" key="9">
    <source>
        <dbReference type="ARBA" id="ARBA00023135"/>
    </source>
</evidence>
<feature type="coiled-coil region" evidence="12">
    <location>
        <begin position="182"/>
        <end position="209"/>
    </location>
</feature>
<name>A0A9J7L1F2_BRAFL</name>
<evidence type="ECO:0000256" key="5">
    <source>
        <dbReference type="ARBA" id="ARBA00022490"/>
    </source>
</evidence>
<evidence type="ECO:0000256" key="13">
    <source>
        <dbReference type="SAM" id="MobiDB-lite"/>
    </source>
</evidence>
<keyword evidence="8" id="KW-0256">Endoplasmic reticulum</keyword>
<evidence type="ECO:0000256" key="10">
    <source>
        <dbReference type="ARBA" id="ARBA00023274"/>
    </source>
</evidence>
<accession>A0A9J7L1F2</accession>
<evidence type="ECO:0000256" key="3">
    <source>
        <dbReference type="ARBA" id="ARBA00007676"/>
    </source>
</evidence>
<evidence type="ECO:0000259" key="14">
    <source>
        <dbReference type="Pfam" id="PF08492"/>
    </source>
</evidence>
<dbReference type="InterPro" id="IPR019734">
    <property type="entry name" value="TPR_rpt"/>
</dbReference>
<evidence type="ECO:0000256" key="7">
    <source>
        <dbReference type="ARBA" id="ARBA00022803"/>
    </source>
</evidence>
<reference evidence="16" key="1">
    <citation type="journal article" date="2016" name="Genome Biol. Evol.">
        <title>Conserved non-coding elements in the most distant genera of cephalochordates: the Goldilocks principle.</title>
        <authorList>
            <person name="Yue J.X."/>
            <person name="Kozmikova I."/>
            <person name="Ono H."/>
            <person name="Nossa C.W."/>
            <person name="Kozmik Z."/>
            <person name="Putnam N.H."/>
            <person name="Yu J.K."/>
            <person name="Holland L.Z."/>
        </authorList>
    </citation>
    <scope>NUCLEOTIDE SEQUENCE</scope>
</reference>
<dbReference type="GeneID" id="118414297"/>
<evidence type="ECO:0000256" key="4">
    <source>
        <dbReference type="ARBA" id="ARBA00018350"/>
    </source>
</evidence>
<dbReference type="SUPFAM" id="SSF48452">
    <property type="entry name" value="TPR-like"/>
    <property type="match status" value="2"/>
</dbReference>
<feature type="compositionally biased region" description="Basic residues" evidence="13">
    <location>
        <begin position="564"/>
        <end position="576"/>
    </location>
</feature>
<evidence type="ECO:0000256" key="2">
    <source>
        <dbReference type="ARBA" id="ARBA00004496"/>
    </source>
</evidence>
<comment type="subcellular location">
    <subcellularLocation>
        <location evidence="2 11">Cytoplasm</location>
    </subcellularLocation>
    <subcellularLocation>
        <location evidence="1">Endoplasmic reticulum</location>
    </subcellularLocation>
</comment>
<dbReference type="SMART" id="SM00028">
    <property type="entry name" value="TPR"/>
    <property type="match status" value="4"/>
</dbReference>
<dbReference type="FunFam" id="1.25.40.10:FF:000191">
    <property type="entry name" value="Signal recognition particle subunit SRP72"/>
    <property type="match status" value="1"/>
</dbReference>
<dbReference type="InterPro" id="IPR031545">
    <property type="entry name" value="SRP72_TPR-like"/>
</dbReference>
<reference evidence="15" key="2">
    <citation type="journal article" date="2020" name="Nat. Ecol. Evol.">
        <title>Deeply conserved synteny resolves early events in vertebrate evolution.</title>
        <authorList>
            <person name="Simakov O."/>
            <person name="Marletaz F."/>
            <person name="Yue J.X."/>
            <person name="O'Connell B."/>
            <person name="Jenkins J."/>
            <person name="Brandt A."/>
            <person name="Calef R."/>
            <person name="Tung C.H."/>
            <person name="Huang T.K."/>
            <person name="Schmutz J."/>
            <person name="Satoh N."/>
            <person name="Yu J.K."/>
            <person name="Putnam N.H."/>
            <person name="Green R.E."/>
            <person name="Rokhsar D.S."/>
        </authorList>
    </citation>
    <scope>NUCLEOTIDE SEQUENCE [LARGE SCALE GENOMIC DNA]</scope>
    <source>
        <strain evidence="15">S238N-H82</strain>
    </source>
</reference>
<comment type="function">
    <text evidence="11">Component of the signal recognition particle (SRP) complex, a ribonucleoprotein complex that mediates the cotranslational targeting of secretory and membrane proteins to the endoplasmic reticulum (ER).</text>
</comment>
<evidence type="ECO:0000313" key="16">
    <source>
        <dbReference type="RefSeq" id="XP_035674148.1"/>
    </source>
</evidence>
<dbReference type="FunFam" id="1.25.40.10:FF:000062">
    <property type="entry name" value="Signal recognition particle subunit SRP72"/>
    <property type="match status" value="1"/>
</dbReference>
<dbReference type="PANTHER" id="PTHR14094:SF9">
    <property type="entry name" value="SIGNAL RECOGNITION PARTICLE SUBUNIT SRP72"/>
    <property type="match status" value="1"/>
</dbReference>
<feature type="compositionally biased region" description="Basic residues" evidence="13">
    <location>
        <begin position="674"/>
        <end position="687"/>
    </location>
</feature>
<dbReference type="GO" id="GO:0005783">
    <property type="term" value="C:endoplasmic reticulum"/>
    <property type="evidence" value="ECO:0007669"/>
    <property type="project" value="UniProtKB-SubCell"/>
</dbReference>
<keyword evidence="5 11" id="KW-0963">Cytoplasm</keyword>
<keyword evidence="15" id="KW-1185">Reference proteome</keyword>
<dbReference type="GO" id="GO:0006614">
    <property type="term" value="P:SRP-dependent cotranslational protein targeting to membrane"/>
    <property type="evidence" value="ECO:0000318"/>
    <property type="project" value="GO_Central"/>
</dbReference>
<dbReference type="KEGG" id="bfo:118414297"/>
<dbReference type="OrthoDB" id="5421607at2759"/>
<dbReference type="GO" id="GO:0005786">
    <property type="term" value="C:signal recognition particle, endoplasmic reticulum targeting"/>
    <property type="evidence" value="ECO:0000318"/>
    <property type="project" value="GO_Central"/>
</dbReference>
<evidence type="ECO:0000256" key="1">
    <source>
        <dbReference type="ARBA" id="ARBA00004240"/>
    </source>
</evidence>
<dbReference type="Gene3D" id="1.25.40.10">
    <property type="entry name" value="Tetratricopeptide repeat domain"/>
    <property type="match status" value="3"/>
</dbReference>
<proteinExistence type="inferred from homology"/>
<dbReference type="Pfam" id="PF08492">
    <property type="entry name" value="SRP72"/>
    <property type="match status" value="1"/>
</dbReference>
<comment type="similarity">
    <text evidence="3 11">Belongs to the SRP72 family.</text>
</comment>
<evidence type="ECO:0000256" key="11">
    <source>
        <dbReference type="PIRNR" id="PIRNR038922"/>
    </source>
</evidence>
<protein>
    <recommendedName>
        <fullName evidence="4 11">Signal recognition particle subunit SRP72</fullName>
    </recommendedName>
</protein>
<feature type="compositionally biased region" description="Low complexity" evidence="13">
    <location>
        <begin position="635"/>
        <end position="648"/>
    </location>
</feature>
<dbReference type="AlphaFoldDB" id="A0A9J7L1F2"/>
<dbReference type="Pfam" id="PF13174">
    <property type="entry name" value="TPR_6"/>
    <property type="match status" value="2"/>
</dbReference>
<reference evidence="16" key="3">
    <citation type="submission" date="2025-08" db="UniProtKB">
        <authorList>
            <consortium name="RefSeq"/>
        </authorList>
    </citation>
    <scope>IDENTIFICATION</scope>
</reference>
<keyword evidence="7" id="KW-0802">TPR repeat</keyword>
<dbReference type="GO" id="GO:0008312">
    <property type="term" value="F:7S RNA binding"/>
    <property type="evidence" value="ECO:0000318"/>
    <property type="project" value="GO_Central"/>
</dbReference>
<feature type="compositionally biased region" description="Basic and acidic residues" evidence="13">
    <location>
        <begin position="548"/>
        <end position="559"/>
    </location>
</feature>
<keyword evidence="12" id="KW-0175">Coiled coil</keyword>
<dbReference type="PANTHER" id="PTHR14094">
    <property type="entry name" value="SIGNAL RECOGNITION PARTICLE 72"/>
    <property type="match status" value="1"/>
</dbReference>
<dbReference type="OMA" id="NDMKVLA"/>
<dbReference type="PIRSF" id="PIRSF038922">
    <property type="entry name" value="SRP72"/>
    <property type="match status" value="1"/>
</dbReference>
<dbReference type="InterPro" id="IPR026270">
    <property type="entry name" value="SRP72"/>
</dbReference>
<gene>
    <name evidence="16" type="primary">LOC118414297</name>
</gene>
<keyword evidence="10 11" id="KW-0687">Ribonucleoprotein</keyword>
<feature type="region of interest" description="Disordered" evidence="13">
    <location>
        <begin position="541"/>
        <end position="687"/>
    </location>
</feature>